<dbReference type="Gene3D" id="3.20.20.70">
    <property type="entry name" value="Aldolase class I"/>
    <property type="match status" value="1"/>
</dbReference>
<feature type="domain" description="DAHP synthetase I/KDSA" evidence="10">
    <location>
        <begin position="42"/>
        <end position="337"/>
    </location>
</feature>
<evidence type="ECO:0000256" key="4">
    <source>
        <dbReference type="ARBA" id="ARBA00022605"/>
    </source>
</evidence>
<proteinExistence type="inferred from homology"/>
<sequence>MSNDLGAATFEPLPTPNQLKAELPISPEASARIARHRAEIDAIMQEQDDRLLVVVGPCSVHDPAAALDYARRLAPIAEKLKDDVLIVMRVYFEKPRSTGGWKGLINDPQLNGTHDIATGLRVARKLLLDIVELGLPTGTEFLEPVSPSYISDLVAWGAIGARTTESQIHRQMASGLGMPIGFKNATDGDVQVAIDGVTVAAQQHTTFGIDDDGRASVVTTRGNNAGHIILRGGRFGPNYGTHNVIHSARLLARAGLSPRIIVDASHANSGKSHIRQLEVAHELAAQIADGEPIAGVMVESFIEPGAQKLTDAGLAGLVYGKSITDACIGWDDTAALLEDLAAAARRAARLEPVDV</sequence>
<evidence type="ECO:0000256" key="9">
    <source>
        <dbReference type="SAM" id="MobiDB-lite"/>
    </source>
</evidence>
<dbReference type="EMBL" id="CP032624">
    <property type="protein sequence ID" value="AYG02670.1"/>
    <property type="molecule type" value="Genomic_DNA"/>
</dbReference>
<evidence type="ECO:0000256" key="6">
    <source>
        <dbReference type="ARBA" id="ARBA00023141"/>
    </source>
</evidence>
<dbReference type="AlphaFoldDB" id="A0A387BNX1"/>
<dbReference type="NCBIfam" id="TIGR00034">
    <property type="entry name" value="aroFGH"/>
    <property type="match status" value="1"/>
</dbReference>
<dbReference type="GO" id="GO:0005737">
    <property type="term" value="C:cytoplasm"/>
    <property type="evidence" value="ECO:0007669"/>
    <property type="project" value="TreeGrafter"/>
</dbReference>
<accession>A0A387BNX1</accession>
<dbReference type="OrthoDB" id="9807331at2"/>
<dbReference type="InterPro" id="IPR006219">
    <property type="entry name" value="DAHP_synth_1"/>
</dbReference>
<dbReference type="FunFam" id="3.20.20.70:FF:000005">
    <property type="entry name" value="Phospho-2-dehydro-3-deoxyheptonate aldolase"/>
    <property type="match status" value="1"/>
</dbReference>
<dbReference type="NCBIfam" id="NF009395">
    <property type="entry name" value="PRK12755.1"/>
    <property type="match status" value="1"/>
</dbReference>
<comment type="similarity">
    <text evidence="3 8">Belongs to the class-I DAHP synthase family.</text>
</comment>
<keyword evidence="4 8" id="KW-0028">Amino-acid biosynthesis</keyword>
<dbReference type="InterPro" id="IPR013785">
    <property type="entry name" value="Aldolase_TIM"/>
</dbReference>
<evidence type="ECO:0000256" key="5">
    <source>
        <dbReference type="ARBA" id="ARBA00022679"/>
    </source>
</evidence>
<evidence type="ECO:0000313" key="12">
    <source>
        <dbReference type="Proteomes" id="UP000275069"/>
    </source>
</evidence>
<evidence type="ECO:0000256" key="1">
    <source>
        <dbReference type="ARBA" id="ARBA00003726"/>
    </source>
</evidence>
<feature type="region of interest" description="Disordered" evidence="9">
    <location>
        <begin position="1"/>
        <end position="21"/>
    </location>
</feature>
<dbReference type="PANTHER" id="PTHR21225:SF12">
    <property type="entry name" value="PHOSPHO-2-DEHYDRO-3-DEOXYHEPTONATE ALDOLASE, TYROSINE-INHIBITED"/>
    <property type="match status" value="1"/>
</dbReference>
<dbReference type="UniPathway" id="UPA00053">
    <property type="reaction ID" value="UER00084"/>
</dbReference>
<evidence type="ECO:0000259" key="10">
    <source>
        <dbReference type="Pfam" id="PF00793"/>
    </source>
</evidence>
<dbReference type="RefSeq" id="WP_120788204.1">
    <property type="nucleotide sequence ID" value="NZ_CP032624.1"/>
</dbReference>
<dbReference type="GO" id="GO:0008652">
    <property type="term" value="P:amino acid biosynthetic process"/>
    <property type="evidence" value="ECO:0007669"/>
    <property type="project" value="UniProtKB-KW"/>
</dbReference>
<evidence type="ECO:0000256" key="8">
    <source>
        <dbReference type="PIRNR" id="PIRNR001361"/>
    </source>
</evidence>
<evidence type="ECO:0000256" key="7">
    <source>
        <dbReference type="ARBA" id="ARBA00047508"/>
    </source>
</evidence>
<gene>
    <name evidence="11" type="ORF">D7I44_03470</name>
</gene>
<keyword evidence="5 8" id="KW-0808">Transferase</keyword>
<dbReference type="GO" id="GO:0003849">
    <property type="term" value="F:3-deoxy-7-phosphoheptulonate synthase activity"/>
    <property type="evidence" value="ECO:0007669"/>
    <property type="project" value="UniProtKB-EC"/>
</dbReference>
<protein>
    <recommendedName>
        <fullName evidence="8">Phospho-2-dehydro-3-deoxyheptonate aldolase</fullName>
        <ecNumber evidence="8">2.5.1.54</ecNumber>
    </recommendedName>
</protein>
<dbReference type="GO" id="GO:0009073">
    <property type="term" value="P:aromatic amino acid family biosynthetic process"/>
    <property type="evidence" value="ECO:0007669"/>
    <property type="project" value="UniProtKB-KW"/>
</dbReference>
<comment type="function">
    <text evidence="1 8">Stereospecific condensation of phosphoenolpyruvate (PEP) and D-erythrose-4-phosphate (E4P) giving rise to 3-deoxy-D-arabino-heptulosonate-7-phosphate (DAHP).</text>
</comment>
<reference evidence="11 12" key="1">
    <citation type="submission" date="2018-09" db="EMBL/GenBank/DDBJ databases">
        <title>Genome sequencing of strain 2DFW10M-5.</title>
        <authorList>
            <person name="Heo J."/>
            <person name="Kim S.-J."/>
            <person name="Kwon S.-W."/>
        </authorList>
    </citation>
    <scope>NUCLEOTIDE SEQUENCE [LARGE SCALE GENOMIC DNA]</scope>
    <source>
        <strain evidence="11 12">2DFW10M-5</strain>
    </source>
</reference>
<keyword evidence="6 8" id="KW-0057">Aromatic amino acid biosynthesis</keyword>
<name>A0A387BNX1_9MICO</name>
<dbReference type="PANTHER" id="PTHR21225">
    <property type="entry name" value="PHOSPHO-2-DEHYDRO-3-DEOXYHEPTONATE ALDOLASE DAHP SYNTHETASE"/>
    <property type="match status" value="1"/>
</dbReference>
<dbReference type="KEGG" id="gry:D7I44_03470"/>
<evidence type="ECO:0000313" key="11">
    <source>
        <dbReference type="EMBL" id="AYG02670.1"/>
    </source>
</evidence>
<dbReference type="Proteomes" id="UP000275069">
    <property type="component" value="Chromosome"/>
</dbReference>
<comment type="catalytic activity">
    <reaction evidence="7 8">
        <text>D-erythrose 4-phosphate + phosphoenolpyruvate + H2O = 7-phospho-2-dehydro-3-deoxy-D-arabino-heptonate + phosphate</text>
        <dbReference type="Rhea" id="RHEA:14717"/>
        <dbReference type="ChEBI" id="CHEBI:15377"/>
        <dbReference type="ChEBI" id="CHEBI:16897"/>
        <dbReference type="ChEBI" id="CHEBI:43474"/>
        <dbReference type="ChEBI" id="CHEBI:58394"/>
        <dbReference type="ChEBI" id="CHEBI:58702"/>
        <dbReference type="EC" id="2.5.1.54"/>
    </reaction>
</comment>
<dbReference type="SUPFAM" id="SSF51569">
    <property type="entry name" value="Aldolase"/>
    <property type="match status" value="1"/>
</dbReference>
<dbReference type="InterPro" id="IPR006218">
    <property type="entry name" value="DAHP1/KDSA"/>
</dbReference>
<dbReference type="EC" id="2.5.1.54" evidence="8"/>
<evidence type="ECO:0000256" key="2">
    <source>
        <dbReference type="ARBA" id="ARBA00004688"/>
    </source>
</evidence>
<comment type="pathway">
    <text evidence="2 8">Metabolic intermediate biosynthesis; chorismate biosynthesis; chorismate from D-erythrose 4-phosphate and phosphoenolpyruvate: step 1/7.</text>
</comment>
<keyword evidence="12" id="KW-1185">Reference proteome</keyword>
<dbReference type="Pfam" id="PF00793">
    <property type="entry name" value="DAHP_synth_1"/>
    <property type="match status" value="1"/>
</dbReference>
<dbReference type="PIRSF" id="PIRSF001361">
    <property type="entry name" value="DAHP_synthase"/>
    <property type="match status" value="1"/>
</dbReference>
<evidence type="ECO:0000256" key="3">
    <source>
        <dbReference type="ARBA" id="ARBA00007985"/>
    </source>
</evidence>
<dbReference type="GO" id="GO:0009423">
    <property type="term" value="P:chorismate biosynthetic process"/>
    <property type="evidence" value="ECO:0007669"/>
    <property type="project" value="UniProtKB-UniPathway"/>
</dbReference>
<organism evidence="11 12">
    <name type="scientific">Gryllotalpicola protaetiae</name>
    <dbReference type="NCBI Taxonomy" id="2419771"/>
    <lineage>
        <taxon>Bacteria</taxon>
        <taxon>Bacillati</taxon>
        <taxon>Actinomycetota</taxon>
        <taxon>Actinomycetes</taxon>
        <taxon>Micrococcales</taxon>
        <taxon>Microbacteriaceae</taxon>
        <taxon>Gryllotalpicola</taxon>
    </lineage>
</organism>